<dbReference type="GO" id="GO:0035591">
    <property type="term" value="F:signaling adaptor activity"/>
    <property type="evidence" value="ECO:0007669"/>
    <property type="project" value="TreeGrafter"/>
</dbReference>
<dbReference type="PROSITE" id="PS50001">
    <property type="entry name" value="SH2"/>
    <property type="match status" value="1"/>
</dbReference>
<dbReference type="SMART" id="SM00252">
    <property type="entry name" value="SH2"/>
    <property type="match status" value="1"/>
</dbReference>
<comment type="caution">
    <text evidence="5">The sequence shown here is derived from an EMBL/GenBank/DDBJ whole genome shotgun (WGS) entry which is preliminary data.</text>
</comment>
<name>A0A210PY00_MIZYE</name>
<dbReference type="InterPro" id="IPR036860">
    <property type="entry name" value="SH2_dom_sf"/>
</dbReference>
<reference evidence="5 6" key="1">
    <citation type="journal article" date="2017" name="Nat. Ecol. Evol.">
        <title>Scallop genome provides insights into evolution of bilaterian karyotype and development.</title>
        <authorList>
            <person name="Wang S."/>
            <person name="Zhang J."/>
            <person name="Jiao W."/>
            <person name="Li J."/>
            <person name="Xun X."/>
            <person name="Sun Y."/>
            <person name="Guo X."/>
            <person name="Huan P."/>
            <person name="Dong B."/>
            <person name="Zhang L."/>
            <person name="Hu X."/>
            <person name="Sun X."/>
            <person name="Wang J."/>
            <person name="Zhao C."/>
            <person name="Wang Y."/>
            <person name="Wang D."/>
            <person name="Huang X."/>
            <person name="Wang R."/>
            <person name="Lv J."/>
            <person name="Li Y."/>
            <person name="Zhang Z."/>
            <person name="Liu B."/>
            <person name="Lu W."/>
            <person name="Hui Y."/>
            <person name="Liang J."/>
            <person name="Zhou Z."/>
            <person name="Hou R."/>
            <person name="Li X."/>
            <person name="Liu Y."/>
            <person name="Li H."/>
            <person name="Ning X."/>
            <person name="Lin Y."/>
            <person name="Zhao L."/>
            <person name="Xing Q."/>
            <person name="Dou J."/>
            <person name="Li Y."/>
            <person name="Mao J."/>
            <person name="Guo H."/>
            <person name="Dou H."/>
            <person name="Li T."/>
            <person name="Mu C."/>
            <person name="Jiang W."/>
            <person name="Fu Q."/>
            <person name="Fu X."/>
            <person name="Miao Y."/>
            <person name="Liu J."/>
            <person name="Yu Q."/>
            <person name="Li R."/>
            <person name="Liao H."/>
            <person name="Li X."/>
            <person name="Kong Y."/>
            <person name="Jiang Z."/>
            <person name="Chourrout D."/>
            <person name="Li R."/>
            <person name="Bao Z."/>
        </authorList>
    </citation>
    <scope>NUCLEOTIDE SEQUENCE [LARGE SCALE GENOMIC DNA]</scope>
    <source>
        <strain evidence="5 6">PY_sf001</strain>
    </source>
</reference>
<keyword evidence="1 2" id="KW-0727">SH2 domain</keyword>
<dbReference type="Gene3D" id="3.30.505.10">
    <property type="entry name" value="SH2 domain"/>
    <property type="match status" value="1"/>
</dbReference>
<dbReference type="AlphaFoldDB" id="A0A210PY00"/>
<dbReference type="SUPFAM" id="SSF55550">
    <property type="entry name" value="SH2 domain"/>
    <property type="match status" value="1"/>
</dbReference>
<feature type="compositionally biased region" description="Basic and acidic residues" evidence="3">
    <location>
        <begin position="1"/>
        <end position="10"/>
    </location>
</feature>
<sequence>MAHCDGRGDGVESSTTQQIGNPVEHDKDASKTYQVNKTDEITSVGDKSWIVLQAEDITAEKDQSNSYQCFIGSNEDYSLGECLLTQNSTQGLPSSELNAMPYPFIDSEVTDVKEVIGTASGQHHNVLAPSDLSSSRGSVSVCSTQPDYYCDVCELIDLALPSQDSIDFWRKVPRKGLDETGCHIKFLEKFIVTLKEFSKAEKLLADTKVINLLKRLLKVDLADETAVVEYKNFARLVKYLGPVRPNDCVMVQQIRCIKEASIAKDRRSKEKISWFAGEMSRKEAEGLLNEKSPGTYLVRMSQTVVGAFVISVKHGDSVVHVEVSGDYRNAITTATYNARLSLNGNTYTSLVEAVNSLRTNPLKIIEDAEEEDRDSVGEDDGHGGERNEIGERSSDDIFCRFCCPDLPLNGVISGYKKTPSRR</sequence>
<evidence type="ECO:0000259" key="4">
    <source>
        <dbReference type="PROSITE" id="PS50001"/>
    </source>
</evidence>
<dbReference type="OrthoDB" id="10053436at2759"/>
<dbReference type="Proteomes" id="UP000242188">
    <property type="component" value="Unassembled WGS sequence"/>
</dbReference>
<feature type="compositionally biased region" description="Basic and acidic residues" evidence="3">
    <location>
        <begin position="374"/>
        <end position="390"/>
    </location>
</feature>
<gene>
    <name evidence="5" type="ORF">KP79_PYT07785</name>
</gene>
<dbReference type="GO" id="GO:0016477">
    <property type="term" value="P:cell migration"/>
    <property type="evidence" value="ECO:0007669"/>
    <property type="project" value="TreeGrafter"/>
</dbReference>
<dbReference type="InterPro" id="IPR000980">
    <property type="entry name" value="SH2"/>
</dbReference>
<dbReference type="STRING" id="6573.A0A210PY00"/>
<protein>
    <submittedName>
        <fullName evidence="5">GRB2-related adapter protein 2</fullName>
    </submittedName>
</protein>
<feature type="domain" description="SH2" evidence="4">
    <location>
        <begin position="274"/>
        <end position="376"/>
    </location>
</feature>
<feature type="region of interest" description="Disordered" evidence="3">
    <location>
        <begin position="365"/>
        <end position="390"/>
    </location>
</feature>
<organism evidence="5 6">
    <name type="scientific">Mizuhopecten yessoensis</name>
    <name type="common">Japanese scallop</name>
    <name type="synonym">Patinopecten yessoensis</name>
    <dbReference type="NCBI Taxonomy" id="6573"/>
    <lineage>
        <taxon>Eukaryota</taxon>
        <taxon>Metazoa</taxon>
        <taxon>Spiralia</taxon>
        <taxon>Lophotrochozoa</taxon>
        <taxon>Mollusca</taxon>
        <taxon>Bivalvia</taxon>
        <taxon>Autobranchia</taxon>
        <taxon>Pteriomorphia</taxon>
        <taxon>Pectinida</taxon>
        <taxon>Pectinoidea</taxon>
        <taxon>Pectinidae</taxon>
        <taxon>Mizuhopecten</taxon>
    </lineage>
</organism>
<evidence type="ECO:0000256" key="2">
    <source>
        <dbReference type="PROSITE-ProRule" id="PRU00191"/>
    </source>
</evidence>
<dbReference type="EMBL" id="NEDP02005405">
    <property type="protein sequence ID" value="OWF41361.1"/>
    <property type="molecule type" value="Genomic_DNA"/>
</dbReference>
<dbReference type="CDD" id="cd00173">
    <property type="entry name" value="SH2"/>
    <property type="match status" value="1"/>
</dbReference>
<dbReference type="PANTHER" id="PTHR19969">
    <property type="entry name" value="SH2-SH3 ADAPTOR PROTEIN-RELATED"/>
    <property type="match status" value="1"/>
</dbReference>
<dbReference type="Pfam" id="PF00017">
    <property type="entry name" value="SH2"/>
    <property type="match status" value="1"/>
</dbReference>
<keyword evidence="6" id="KW-1185">Reference proteome</keyword>
<evidence type="ECO:0000256" key="1">
    <source>
        <dbReference type="ARBA" id="ARBA00022999"/>
    </source>
</evidence>
<dbReference type="PRINTS" id="PR00401">
    <property type="entry name" value="SH2DOMAIN"/>
</dbReference>
<dbReference type="GO" id="GO:0005737">
    <property type="term" value="C:cytoplasm"/>
    <property type="evidence" value="ECO:0007669"/>
    <property type="project" value="TreeGrafter"/>
</dbReference>
<dbReference type="GO" id="GO:0007167">
    <property type="term" value="P:enzyme-linked receptor protein signaling pathway"/>
    <property type="evidence" value="ECO:0007669"/>
    <property type="project" value="TreeGrafter"/>
</dbReference>
<proteinExistence type="predicted"/>
<evidence type="ECO:0000313" key="5">
    <source>
        <dbReference type="EMBL" id="OWF41361.1"/>
    </source>
</evidence>
<dbReference type="InterPro" id="IPR051184">
    <property type="entry name" value="Tyrosine-phos_adapter"/>
</dbReference>
<dbReference type="PANTHER" id="PTHR19969:SF5">
    <property type="entry name" value="CRK-LIKE PROTEIN"/>
    <property type="match status" value="1"/>
</dbReference>
<evidence type="ECO:0000256" key="3">
    <source>
        <dbReference type="SAM" id="MobiDB-lite"/>
    </source>
</evidence>
<accession>A0A210PY00</accession>
<dbReference type="GO" id="GO:0030971">
    <property type="term" value="F:receptor tyrosine kinase binding"/>
    <property type="evidence" value="ECO:0007669"/>
    <property type="project" value="TreeGrafter"/>
</dbReference>
<evidence type="ECO:0000313" key="6">
    <source>
        <dbReference type="Proteomes" id="UP000242188"/>
    </source>
</evidence>
<feature type="region of interest" description="Disordered" evidence="3">
    <location>
        <begin position="1"/>
        <end position="32"/>
    </location>
</feature>